<evidence type="ECO:0000313" key="1">
    <source>
        <dbReference type="EMBL" id="KZV46765.1"/>
    </source>
</evidence>
<name>A0A2Z7CKF1_9LAMI</name>
<keyword evidence="2" id="KW-1185">Reference proteome</keyword>
<dbReference type="EMBL" id="KQ995382">
    <property type="protein sequence ID" value="KZV46765.1"/>
    <property type="molecule type" value="Genomic_DNA"/>
</dbReference>
<gene>
    <name evidence="1" type="ORF">F511_36880</name>
</gene>
<protein>
    <submittedName>
        <fullName evidence="1">Hydrolase, hydrolyzing O-glycosyl compound</fullName>
    </submittedName>
</protein>
<sequence length="109" mass="12060">MNIEFRLLNDILAKAITAKAGSFDAVTHCGIKINWSKLLFDILKEMVTPSSKQTREFAVKLSLLLEEVPGLTLGEPKALPPLKILTVKSIGTYIAKNKSMLTTSKMKEK</sequence>
<proteinExistence type="predicted"/>
<dbReference type="AlphaFoldDB" id="A0A2Z7CKF1"/>
<accession>A0A2Z7CKF1</accession>
<evidence type="ECO:0000313" key="2">
    <source>
        <dbReference type="Proteomes" id="UP000250235"/>
    </source>
</evidence>
<organism evidence="1 2">
    <name type="scientific">Dorcoceras hygrometricum</name>
    <dbReference type="NCBI Taxonomy" id="472368"/>
    <lineage>
        <taxon>Eukaryota</taxon>
        <taxon>Viridiplantae</taxon>
        <taxon>Streptophyta</taxon>
        <taxon>Embryophyta</taxon>
        <taxon>Tracheophyta</taxon>
        <taxon>Spermatophyta</taxon>
        <taxon>Magnoliopsida</taxon>
        <taxon>eudicotyledons</taxon>
        <taxon>Gunneridae</taxon>
        <taxon>Pentapetalae</taxon>
        <taxon>asterids</taxon>
        <taxon>lamiids</taxon>
        <taxon>Lamiales</taxon>
        <taxon>Gesneriaceae</taxon>
        <taxon>Didymocarpoideae</taxon>
        <taxon>Trichosporeae</taxon>
        <taxon>Loxocarpinae</taxon>
        <taxon>Dorcoceras</taxon>
    </lineage>
</organism>
<dbReference type="Proteomes" id="UP000250235">
    <property type="component" value="Unassembled WGS sequence"/>
</dbReference>
<keyword evidence="1" id="KW-0378">Hydrolase</keyword>
<reference evidence="1 2" key="1">
    <citation type="journal article" date="2015" name="Proc. Natl. Acad. Sci. U.S.A.">
        <title>The resurrection genome of Boea hygrometrica: A blueprint for survival of dehydration.</title>
        <authorList>
            <person name="Xiao L."/>
            <person name="Yang G."/>
            <person name="Zhang L."/>
            <person name="Yang X."/>
            <person name="Zhao S."/>
            <person name="Ji Z."/>
            <person name="Zhou Q."/>
            <person name="Hu M."/>
            <person name="Wang Y."/>
            <person name="Chen M."/>
            <person name="Xu Y."/>
            <person name="Jin H."/>
            <person name="Xiao X."/>
            <person name="Hu G."/>
            <person name="Bao F."/>
            <person name="Hu Y."/>
            <person name="Wan P."/>
            <person name="Li L."/>
            <person name="Deng X."/>
            <person name="Kuang T."/>
            <person name="Xiang C."/>
            <person name="Zhu J.K."/>
            <person name="Oliver M.J."/>
            <person name="He Y."/>
        </authorList>
    </citation>
    <scope>NUCLEOTIDE SEQUENCE [LARGE SCALE GENOMIC DNA]</scope>
    <source>
        <strain evidence="2">cv. XS01</strain>
    </source>
</reference>
<dbReference type="GO" id="GO:0016787">
    <property type="term" value="F:hydrolase activity"/>
    <property type="evidence" value="ECO:0007669"/>
    <property type="project" value="UniProtKB-KW"/>
</dbReference>